<dbReference type="InterPro" id="IPR013083">
    <property type="entry name" value="Znf_RING/FYVE/PHD"/>
</dbReference>
<dbReference type="SMART" id="SM00064">
    <property type="entry name" value="FYVE"/>
    <property type="match status" value="1"/>
</dbReference>
<gene>
    <name evidence="6" type="ORF">ACA1_352410</name>
</gene>
<evidence type="ECO:0000313" key="6">
    <source>
        <dbReference type="EMBL" id="ELR16398.1"/>
    </source>
</evidence>
<evidence type="ECO:0000256" key="2">
    <source>
        <dbReference type="ARBA" id="ARBA00022771"/>
    </source>
</evidence>
<reference evidence="6 7" key="1">
    <citation type="journal article" date="2013" name="Genome Biol.">
        <title>Genome of Acanthamoeba castellanii highlights extensive lateral gene transfer and early evolution of tyrosine kinase signaling.</title>
        <authorList>
            <person name="Clarke M."/>
            <person name="Lohan A.J."/>
            <person name="Liu B."/>
            <person name="Lagkouvardos I."/>
            <person name="Roy S."/>
            <person name="Zafar N."/>
            <person name="Bertelli C."/>
            <person name="Schilde C."/>
            <person name="Kianianmomeni A."/>
            <person name="Burglin T.R."/>
            <person name="Frech C."/>
            <person name="Turcotte B."/>
            <person name="Kopec K.O."/>
            <person name="Synnott J.M."/>
            <person name="Choo C."/>
            <person name="Paponov I."/>
            <person name="Finkler A."/>
            <person name="Soon Heng Tan C."/>
            <person name="Hutchins A.P."/>
            <person name="Weinmeier T."/>
            <person name="Rattei T."/>
            <person name="Chu J.S."/>
            <person name="Gimenez G."/>
            <person name="Irimia M."/>
            <person name="Rigden D.J."/>
            <person name="Fitzpatrick D.A."/>
            <person name="Lorenzo-Morales J."/>
            <person name="Bateman A."/>
            <person name="Chiu C.H."/>
            <person name="Tang P."/>
            <person name="Hegemann P."/>
            <person name="Fromm H."/>
            <person name="Raoult D."/>
            <person name="Greub G."/>
            <person name="Miranda-Saavedra D."/>
            <person name="Chen N."/>
            <person name="Nash P."/>
            <person name="Ginger M.L."/>
            <person name="Horn M."/>
            <person name="Schaap P."/>
            <person name="Caler L."/>
            <person name="Loftus B."/>
        </authorList>
    </citation>
    <scope>NUCLEOTIDE SEQUENCE [LARGE SCALE GENOMIC DNA]</scope>
    <source>
        <strain evidence="6 7">Neff</strain>
    </source>
</reference>
<dbReference type="OrthoDB" id="25417at2759"/>
<organism evidence="6 7">
    <name type="scientific">Acanthamoeba castellanii (strain ATCC 30010 / Neff)</name>
    <dbReference type="NCBI Taxonomy" id="1257118"/>
    <lineage>
        <taxon>Eukaryota</taxon>
        <taxon>Amoebozoa</taxon>
        <taxon>Discosea</taxon>
        <taxon>Longamoebia</taxon>
        <taxon>Centramoebida</taxon>
        <taxon>Acanthamoebidae</taxon>
        <taxon>Acanthamoeba</taxon>
    </lineage>
</organism>
<keyword evidence="3" id="KW-0862">Zinc</keyword>
<dbReference type="PANTHER" id="PTHR39490">
    <property type="entry name" value="ARRESTIN DOMAIN-CONTAINING PROTEIN D"/>
    <property type="match status" value="1"/>
</dbReference>
<sequence>MEGVAIPEATVSTRARRDTISAGSTIKKSKSERVAQAPTPMAFNFGSLPLEDRFEWAGKNVMIERPVKGGSGDYAPVLETPSCPVAAAASAALAALLAVYSHNNWMPDDETDCCLKCQKEFTMTFRRHHCRNCGLIFCALCTPQAITLPDKGYRESVRVCEACFKVVSEYLQVKYSED</sequence>
<dbReference type="GeneID" id="14917098"/>
<dbReference type="SUPFAM" id="SSF57903">
    <property type="entry name" value="FYVE/PHD zinc finger"/>
    <property type="match status" value="1"/>
</dbReference>
<evidence type="ECO:0000313" key="7">
    <source>
        <dbReference type="Proteomes" id="UP000011083"/>
    </source>
</evidence>
<evidence type="ECO:0000256" key="4">
    <source>
        <dbReference type="PROSITE-ProRule" id="PRU00091"/>
    </source>
</evidence>
<dbReference type="AlphaFoldDB" id="L8GUU5"/>
<dbReference type="PROSITE" id="PS50178">
    <property type="entry name" value="ZF_FYVE"/>
    <property type="match status" value="1"/>
</dbReference>
<keyword evidence="7" id="KW-1185">Reference proteome</keyword>
<accession>L8GUU5</accession>
<evidence type="ECO:0000259" key="5">
    <source>
        <dbReference type="PROSITE" id="PS50178"/>
    </source>
</evidence>
<dbReference type="InterPro" id="IPR011011">
    <property type="entry name" value="Znf_FYVE_PHD"/>
</dbReference>
<dbReference type="Gene3D" id="3.30.40.10">
    <property type="entry name" value="Zinc/RING finger domain, C3HC4 (zinc finger)"/>
    <property type="match status" value="1"/>
</dbReference>
<dbReference type="PANTHER" id="PTHR39490:SF8">
    <property type="entry name" value="ZINC FINGER FYVE DOMAIN-CONTAINING PROTEIN 21"/>
    <property type="match status" value="1"/>
</dbReference>
<dbReference type="EMBL" id="KB007999">
    <property type="protein sequence ID" value="ELR16398.1"/>
    <property type="molecule type" value="Genomic_DNA"/>
</dbReference>
<dbReference type="Proteomes" id="UP000011083">
    <property type="component" value="Unassembled WGS sequence"/>
</dbReference>
<dbReference type="InterPro" id="IPR000306">
    <property type="entry name" value="Znf_FYVE"/>
</dbReference>
<proteinExistence type="predicted"/>
<feature type="domain" description="FYVE-type" evidence="5">
    <location>
        <begin position="108"/>
        <end position="168"/>
    </location>
</feature>
<keyword evidence="2 4" id="KW-0863">Zinc-finger</keyword>
<dbReference type="RefSeq" id="XP_004338411.1">
    <property type="nucleotide sequence ID" value="XM_004338363.1"/>
</dbReference>
<dbReference type="Pfam" id="PF01363">
    <property type="entry name" value="FYVE"/>
    <property type="match status" value="1"/>
</dbReference>
<evidence type="ECO:0000256" key="1">
    <source>
        <dbReference type="ARBA" id="ARBA00022723"/>
    </source>
</evidence>
<dbReference type="GO" id="GO:0008270">
    <property type="term" value="F:zinc ion binding"/>
    <property type="evidence" value="ECO:0007669"/>
    <property type="project" value="UniProtKB-KW"/>
</dbReference>
<dbReference type="KEGG" id="acan:ACA1_352410"/>
<protein>
    <submittedName>
        <fullName evidence="6">FYVE zinc finger domain containing protein</fullName>
    </submittedName>
</protein>
<name>L8GUU5_ACACF</name>
<evidence type="ECO:0000256" key="3">
    <source>
        <dbReference type="ARBA" id="ARBA00022833"/>
    </source>
</evidence>
<dbReference type="InterPro" id="IPR017455">
    <property type="entry name" value="Znf_FYVE-rel"/>
</dbReference>
<dbReference type="VEuPathDB" id="AmoebaDB:ACA1_352410"/>
<dbReference type="InterPro" id="IPR052113">
    <property type="entry name" value="FYVE-type_Zinc_Finger"/>
</dbReference>
<keyword evidence="1" id="KW-0479">Metal-binding</keyword>